<dbReference type="Gene3D" id="1.20.1270.180">
    <property type="match status" value="1"/>
</dbReference>
<keyword evidence="4" id="KW-0449">Lipoprotein</keyword>
<dbReference type="PANTHER" id="PTHR37549">
    <property type="entry name" value="LIPOPROTEIN LPRI"/>
    <property type="match status" value="1"/>
</dbReference>
<name>A0ABP9RXG6_9GAMM</name>
<dbReference type="SUPFAM" id="SSF141488">
    <property type="entry name" value="YdhA-like"/>
    <property type="match status" value="1"/>
</dbReference>
<evidence type="ECO:0000313" key="9">
    <source>
        <dbReference type="EMBL" id="GAA5188320.1"/>
    </source>
</evidence>
<dbReference type="RefSeq" id="WP_345315758.1">
    <property type="nucleotide sequence ID" value="NZ_BAABLF010000005.1"/>
</dbReference>
<feature type="domain" description="C-type lysozyme inhibitor" evidence="8">
    <location>
        <begin position="204"/>
        <end position="276"/>
    </location>
</feature>
<keyword evidence="3" id="KW-0564">Palmitate</keyword>
<keyword evidence="1 6" id="KW-0732">Signal</keyword>
<evidence type="ECO:0000256" key="5">
    <source>
        <dbReference type="SAM" id="MobiDB-lite"/>
    </source>
</evidence>
<evidence type="ECO:0000259" key="7">
    <source>
        <dbReference type="Pfam" id="PF07007"/>
    </source>
</evidence>
<evidence type="ECO:0000256" key="2">
    <source>
        <dbReference type="ARBA" id="ARBA00023136"/>
    </source>
</evidence>
<protein>
    <submittedName>
        <fullName evidence="9">MliC family protein</fullName>
    </submittedName>
</protein>
<evidence type="ECO:0000256" key="1">
    <source>
        <dbReference type="ARBA" id="ARBA00022729"/>
    </source>
</evidence>
<evidence type="ECO:0000259" key="8">
    <source>
        <dbReference type="Pfam" id="PF09864"/>
    </source>
</evidence>
<feature type="signal peptide" evidence="6">
    <location>
        <begin position="1"/>
        <end position="23"/>
    </location>
</feature>
<dbReference type="Pfam" id="PF07007">
    <property type="entry name" value="LprI"/>
    <property type="match status" value="1"/>
</dbReference>
<feature type="domain" description="Lysozyme inhibitor LprI-like N-terminal" evidence="7">
    <location>
        <begin position="117"/>
        <end position="188"/>
    </location>
</feature>
<keyword evidence="10" id="KW-1185">Reference proteome</keyword>
<dbReference type="PANTHER" id="PTHR37549:SF1">
    <property type="entry name" value="LIPOPROTEIN LPRI"/>
    <property type="match status" value="1"/>
</dbReference>
<dbReference type="InterPro" id="IPR036328">
    <property type="entry name" value="MliC_sf"/>
</dbReference>
<sequence length="291" mass="32235">MHQRSILPILCVVISLFPITLQAAQGETPCSGNWQRYVEANLPSGDGAGHGPDLGSVEWQSVIEFHLGVRGDGSLPSKESEAWCHYIDRALTEALYPDNATAPGPAFDCGTVETGSIEAMICQSPALAAQDRTLNNLYHAARNKAHNEHPPRLAAEQRGWIKGRDACWKSNDPTDCVTRSYRRRTAELQAHYRLVPFGAPHRFLCADNDADEVIITHFDTQPPTLIAERGDQVSLMFHQPSASGSHYQGRNESFWEHSSPDPHSPTEATVTWGYEAKPMRCRRDMSVNSGF</sequence>
<feature type="region of interest" description="Disordered" evidence="5">
    <location>
        <begin position="242"/>
        <end position="268"/>
    </location>
</feature>
<proteinExistence type="predicted"/>
<gene>
    <name evidence="9" type="ORF">GCM10025772_08070</name>
</gene>
<dbReference type="EMBL" id="BAABLF010000005">
    <property type="protein sequence ID" value="GAA5188320.1"/>
    <property type="molecule type" value="Genomic_DNA"/>
</dbReference>
<evidence type="ECO:0000256" key="6">
    <source>
        <dbReference type="SAM" id="SignalP"/>
    </source>
</evidence>
<dbReference type="InterPro" id="IPR018660">
    <property type="entry name" value="MliC"/>
</dbReference>
<reference evidence="10" key="1">
    <citation type="journal article" date="2019" name="Int. J. Syst. Evol. Microbiol.">
        <title>The Global Catalogue of Microorganisms (GCM) 10K type strain sequencing project: providing services to taxonomists for standard genome sequencing and annotation.</title>
        <authorList>
            <consortium name="The Broad Institute Genomics Platform"/>
            <consortium name="The Broad Institute Genome Sequencing Center for Infectious Disease"/>
            <person name="Wu L."/>
            <person name="Ma J."/>
        </authorList>
    </citation>
    <scope>NUCLEOTIDE SEQUENCE [LARGE SCALE GENOMIC DNA]</scope>
    <source>
        <strain evidence="10">JCM 18720</strain>
    </source>
</reference>
<evidence type="ECO:0000256" key="3">
    <source>
        <dbReference type="ARBA" id="ARBA00023139"/>
    </source>
</evidence>
<feature type="compositionally biased region" description="Polar residues" evidence="5">
    <location>
        <begin position="242"/>
        <end position="251"/>
    </location>
</feature>
<comment type="caution">
    <text evidence="9">The sequence shown here is derived from an EMBL/GenBank/DDBJ whole genome shotgun (WGS) entry which is preliminary data.</text>
</comment>
<dbReference type="InterPro" id="IPR009739">
    <property type="entry name" value="LprI-like_N"/>
</dbReference>
<evidence type="ECO:0000256" key="4">
    <source>
        <dbReference type="ARBA" id="ARBA00023288"/>
    </source>
</evidence>
<organism evidence="9 10">
    <name type="scientific">Ferrimonas gelatinilytica</name>
    <dbReference type="NCBI Taxonomy" id="1255257"/>
    <lineage>
        <taxon>Bacteria</taxon>
        <taxon>Pseudomonadati</taxon>
        <taxon>Pseudomonadota</taxon>
        <taxon>Gammaproteobacteria</taxon>
        <taxon>Alteromonadales</taxon>
        <taxon>Ferrimonadaceae</taxon>
        <taxon>Ferrimonas</taxon>
    </lineage>
</organism>
<evidence type="ECO:0000313" key="10">
    <source>
        <dbReference type="Proteomes" id="UP001501600"/>
    </source>
</evidence>
<dbReference type="InterPro" id="IPR052755">
    <property type="entry name" value="Lysozyme_Inhibitor_LprI"/>
</dbReference>
<dbReference type="Pfam" id="PF09864">
    <property type="entry name" value="MliC"/>
    <property type="match status" value="1"/>
</dbReference>
<accession>A0ABP9RXG6</accession>
<dbReference type="Proteomes" id="UP001501600">
    <property type="component" value="Unassembled WGS sequence"/>
</dbReference>
<feature type="chain" id="PRO_5047359454" evidence="6">
    <location>
        <begin position="24"/>
        <end position="291"/>
    </location>
</feature>
<keyword evidence="2" id="KW-0472">Membrane</keyword>